<dbReference type="PANTHER" id="PTHR21634:SF9">
    <property type="entry name" value="RE13835P"/>
    <property type="match status" value="1"/>
</dbReference>
<dbReference type="Pfam" id="PF14637">
    <property type="entry name" value="FNIP_M"/>
    <property type="match status" value="1"/>
</dbReference>
<accession>A0A0L0HRT2</accession>
<dbReference type="STRING" id="645134.A0A0L0HRT2"/>
<dbReference type="eggNOG" id="KOG3693">
    <property type="taxonomic scope" value="Eukaryota"/>
</dbReference>
<organism evidence="5 6">
    <name type="scientific">Spizellomyces punctatus (strain DAOM BR117)</name>
    <dbReference type="NCBI Taxonomy" id="645134"/>
    <lineage>
        <taxon>Eukaryota</taxon>
        <taxon>Fungi</taxon>
        <taxon>Fungi incertae sedis</taxon>
        <taxon>Chytridiomycota</taxon>
        <taxon>Chytridiomycota incertae sedis</taxon>
        <taxon>Chytridiomycetes</taxon>
        <taxon>Spizellomycetales</taxon>
        <taxon>Spizellomycetaceae</taxon>
        <taxon>Spizellomyces</taxon>
    </lineage>
</organism>
<feature type="region of interest" description="Disordered" evidence="3">
    <location>
        <begin position="1"/>
        <end position="41"/>
    </location>
</feature>
<evidence type="ECO:0000313" key="5">
    <source>
        <dbReference type="EMBL" id="KND03595.1"/>
    </source>
</evidence>
<dbReference type="EMBL" id="KQ257451">
    <property type="protein sequence ID" value="KND03595.1"/>
    <property type="molecule type" value="Genomic_DNA"/>
</dbReference>
<gene>
    <name evidence="5" type="ORF">SPPG_01070</name>
</gene>
<dbReference type="InParanoid" id="A0A0L0HRT2"/>
<dbReference type="OMA" id="TIGMPPE"/>
<evidence type="ECO:0000256" key="3">
    <source>
        <dbReference type="SAM" id="MobiDB-lite"/>
    </source>
</evidence>
<dbReference type="VEuPathDB" id="FungiDB:SPPG_01070"/>
<feature type="region of interest" description="Disordered" evidence="3">
    <location>
        <begin position="88"/>
        <end position="139"/>
    </location>
</feature>
<dbReference type="OrthoDB" id="10051712at2759"/>
<feature type="compositionally biased region" description="Polar residues" evidence="3">
    <location>
        <begin position="23"/>
        <end position="37"/>
    </location>
</feature>
<proteinExistence type="predicted"/>
<dbReference type="GO" id="GO:0051087">
    <property type="term" value="F:protein-folding chaperone binding"/>
    <property type="evidence" value="ECO:0007669"/>
    <property type="project" value="TreeGrafter"/>
</dbReference>
<keyword evidence="6" id="KW-1185">Reference proteome</keyword>
<sequence>MFTRLFKRQSSSSPPVDNKDGGTKTSSSKAATPNQAESAPEDSVLNCLRVLICQDIGDKRKLPLLDTAHDQANYSQTVGRHHIINGSLPKPVPDHPGDASHRYAGEGSGSISRGRYRGPLGGHGDERRSGFRGAPGGRRKSVKNLDLLGEMMFGAVPLSPKGVTTKVHYFRAPNAQVLLTKVFTMPADITEEEEDTITASLLAHTRLSSVSSSYSTWSDAFSDVGDRSRPLSRVNSFSRSFQHGLETSVVENSYSRPVSWISDGGGRYASSPTPSFASSLWALTEGSESYRRRKIERFSMHSAERSGDVSLSSSPTAAGLSSPLKKTRRRIAYSVALVLDCGSTPELRDFFFTHYILIERHLLRLQKKVLGIILDFLHGKSQELNSRPPSSDSWATMTTDTSDTQSWFTTPYALQGDVELGQDVKTFRRDIQFLFEAPRLKEPLWLDMLTFSDKRKNMAQSLITNLCELTKSVDLAKTNLFLSEVLTGVLAHHLAWTGTVASVIEAKGCRSGAKCMRVDGPPYNPYLAQLSDLYGSIGAPPKSSRTIIIGRRKLDIVRKLLSILSYFMRCGEVIEDIQNMEPWTDVSSESSESFTGYLELPLARTSILRTIPDPTSGSQALPLHRFSYARSLLGDTCSRYGPDFALMAVPDLPDMATLKSDLQFLSEVSSGPAAMIFVNIDDSTCQVAQYTPPSFHCTDFEVKAASASPLITDMLKGLYGLWACRLPAETCITFLEDQLQEIYNKSILLSVTLASNPSIGFETLVSLLGVHRDDMQLLLPVASTFDENIEAMVEQRPLLSQSVRRPTSNVS</sequence>
<dbReference type="Pfam" id="PF14636">
    <property type="entry name" value="FNIP_N"/>
    <property type="match status" value="1"/>
</dbReference>
<dbReference type="GO" id="GO:0005737">
    <property type="term" value="C:cytoplasm"/>
    <property type="evidence" value="ECO:0007669"/>
    <property type="project" value="UniProtKB-SubCell"/>
</dbReference>
<comment type="subcellular location">
    <subcellularLocation>
        <location evidence="1">Cytoplasm</location>
    </subcellularLocation>
</comment>
<dbReference type="InterPro" id="IPR028085">
    <property type="entry name" value="FNIP_mid_dom"/>
</dbReference>
<evidence type="ECO:0000259" key="4">
    <source>
        <dbReference type="PROSITE" id="PS51836"/>
    </source>
</evidence>
<dbReference type="Proteomes" id="UP000053201">
    <property type="component" value="Unassembled WGS sequence"/>
</dbReference>
<protein>
    <recommendedName>
        <fullName evidence="4">UDENN FNIP1/2-type domain-containing protein</fullName>
    </recommendedName>
</protein>
<dbReference type="InterPro" id="IPR028086">
    <property type="entry name" value="FNIP_C_dom"/>
</dbReference>
<feature type="compositionally biased region" description="Basic and acidic residues" evidence="3">
    <location>
        <begin position="92"/>
        <end position="104"/>
    </location>
</feature>
<dbReference type="InterPro" id="IPR028084">
    <property type="entry name" value="FNIP_N_dom"/>
</dbReference>
<dbReference type="RefSeq" id="XP_016611634.1">
    <property type="nucleotide sequence ID" value="XM_016749391.1"/>
</dbReference>
<evidence type="ECO:0000313" key="6">
    <source>
        <dbReference type="Proteomes" id="UP000053201"/>
    </source>
</evidence>
<reference evidence="5 6" key="1">
    <citation type="submission" date="2009-08" db="EMBL/GenBank/DDBJ databases">
        <title>The Genome Sequence of Spizellomyces punctatus strain DAOM BR117.</title>
        <authorList>
            <consortium name="The Broad Institute Genome Sequencing Platform"/>
            <person name="Russ C."/>
            <person name="Cuomo C."/>
            <person name="Shea T."/>
            <person name="Young S.K."/>
            <person name="Zeng Q."/>
            <person name="Koehrsen M."/>
            <person name="Haas B."/>
            <person name="Borodovsky M."/>
            <person name="Guigo R."/>
            <person name="Alvarado L."/>
            <person name="Berlin A."/>
            <person name="Bochicchio J."/>
            <person name="Borenstein D."/>
            <person name="Chapman S."/>
            <person name="Chen Z."/>
            <person name="Engels R."/>
            <person name="Freedman E."/>
            <person name="Gellesch M."/>
            <person name="Goldberg J."/>
            <person name="Griggs A."/>
            <person name="Gujja S."/>
            <person name="Heiman D."/>
            <person name="Hepburn T."/>
            <person name="Howarth C."/>
            <person name="Jen D."/>
            <person name="Larson L."/>
            <person name="Lewis B."/>
            <person name="Mehta T."/>
            <person name="Park D."/>
            <person name="Pearson M."/>
            <person name="Roberts A."/>
            <person name="Saif S."/>
            <person name="Shenoy N."/>
            <person name="Sisk P."/>
            <person name="Stolte C."/>
            <person name="Sykes S."/>
            <person name="Thomson T."/>
            <person name="Walk T."/>
            <person name="White J."/>
            <person name="Yandava C."/>
            <person name="Burger G."/>
            <person name="Gray M.W."/>
            <person name="Holland P.W.H."/>
            <person name="King N."/>
            <person name="Lang F.B.F."/>
            <person name="Roger A.J."/>
            <person name="Ruiz-Trillo I."/>
            <person name="Lander E."/>
            <person name="Nusbaum C."/>
        </authorList>
    </citation>
    <scope>NUCLEOTIDE SEQUENCE [LARGE SCALE GENOMIC DNA]</scope>
    <source>
        <strain evidence="5 6">DAOM BR117</strain>
    </source>
</reference>
<feature type="domain" description="UDENN FNIP1/2-type" evidence="4">
    <location>
        <begin position="43"/>
        <end position="785"/>
    </location>
</feature>
<evidence type="ECO:0000256" key="2">
    <source>
        <dbReference type="ARBA" id="ARBA00022490"/>
    </source>
</evidence>
<dbReference type="AlphaFoldDB" id="A0A0L0HRT2"/>
<name>A0A0L0HRT2_SPIPD</name>
<dbReference type="GO" id="GO:0042030">
    <property type="term" value="F:ATPase inhibitor activity"/>
    <property type="evidence" value="ECO:0007669"/>
    <property type="project" value="TreeGrafter"/>
</dbReference>
<dbReference type="GeneID" id="27684759"/>
<evidence type="ECO:0000256" key="1">
    <source>
        <dbReference type="ARBA" id="ARBA00004496"/>
    </source>
</evidence>
<dbReference type="InterPro" id="IPR037545">
    <property type="entry name" value="DENN_FNIP1/2"/>
</dbReference>
<keyword evidence="2" id="KW-0963">Cytoplasm</keyword>
<dbReference type="PANTHER" id="PTHR21634">
    <property type="entry name" value="RE13835P"/>
    <property type="match status" value="1"/>
</dbReference>
<dbReference type="Pfam" id="PF14638">
    <property type="entry name" value="FNIP_C"/>
    <property type="match status" value="1"/>
</dbReference>
<dbReference type="PROSITE" id="PS51836">
    <property type="entry name" value="DENN_FNIP12"/>
    <property type="match status" value="1"/>
</dbReference>